<feature type="region of interest" description="Disordered" evidence="1">
    <location>
        <begin position="88"/>
        <end position="107"/>
    </location>
</feature>
<feature type="region of interest" description="Disordered" evidence="1">
    <location>
        <begin position="202"/>
        <end position="221"/>
    </location>
</feature>
<feature type="region of interest" description="Disordered" evidence="1">
    <location>
        <begin position="289"/>
        <end position="411"/>
    </location>
</feature>
<gene>
    <name evidence="2" type="ORF">CUR178_06488</name>
</gene>
<feature type="compositionally biased region" description="Basic and acidic residues" evidence="1">
    <location>
        <begin position="204"/>
        <end position="221"/>
    </location>
</feature>
<dbReference type="KEGG" id="lenr:94173667"/>
<organism evidence="2 3">
    <name type="scientific">Leishmania enriettii</name>
    <dbReference type="NCBI Taxonomy" id="5663"/>
    <lineage>
        <taxon>Eukaryota</taxon>
        <taxon>Discoba</taxon>
        <taxon>Euglenozoa</taxon>
        <taxon>Kinetoplastea</taxon>
        <taxon>Metakinetoplastina</taxon>
        <taxon>Trypanosomatida</taxon>
        <taxon>Trypanosomatidae</taxon>
        <taxon>Leishmaniinae</taxon>
        <taxon>Leishmania</taxon>
    </lineage>
</organism>
<dbReference type="Proteomes" id="UP000674179">
    <property type="component" value="Chromosome 19"/>
</dbReference>
<evidence type="ECO:0000256" key="1">
    <source>
        <dbReference type="SAM" id="MobiDB-lite"/>
    </source>
</evidence>
<dbReference type="RefSeq" id="XP_067693752.1">
    <property type="nucleotide sequence ID" value="XM_067838157.1"/>
</dbReference>
<dbReference type="AlphaFoldDB" id="A0A836HQU2"/>
<proteinExistence type="predicted"/>
<sequence length="953" mass="100342">MEASKARGGHLASDATSEGFTYTEYWRALMATAERAGQTLHAENPRDRVPAAESPTPAPPPSRRAQTSHLTAAGVYRLHLALTPSPQKAERLPLPQPQQQEPPHLTRMSRHVKEGGALTAGVMRAGKEGCAPAGHSICAPSSARKSLARAVRTGSRVSLSSTLGSADSLSDTDAEAEKSTGSKHMRLGCATVIEGARMAGSIFEDEKGSPAPSGDKDLVDSPRQHYSVAGNFSAQYGFPLTAAAAPLDSAYAYTPDDLIVKAAQCYEQWRQCLMEVSADTDADDYAIRERHSNDGDSSTARDDQVHATVRGTSLPDTPRRESAVTPCAAAPNEASSGLPPTAADDTSGLPDSFRKKSRPDPSPSCSLARTRGKQTPSCAGGVHSRLHSLETTAHGLTSGRRERVGDTGSTTKARVESPLLSTRVRTSPRSQIPSPHVASSVPTALCGVCRLHKEVAEPVTVEIELQTSVEEQGARSRGTSPPPQQRPDQHSLKEACHCLCRQAEMHAGVAASSDRSGPTHWKYMSEDVRIADEASGSLQSVTLVEVDVGGAHNAAPLSLVCRRLFTDDSEDGYGGGADTRHRESGGVANSTRALAGPAPCFRKEGLAPLPSDALDLPSECQHGVTRAAINGAADNLTPLSEADRPPVTLIELSSGCSSDGDNSIPVEGADLMEGEIVPHFEADVDEQARASSPRASYLDGNRRSLILASTSHLSLQPPAGSIVNASCDGRAGAELSEGGVHATPAATATPLPCTDHPLWHKHHALVSTQYASQLLPSEKANDELLLFLCWAQEKAERQNRWRQKHPNGDDSGSSTSVLAASVVSASRRVPCGASEVYKAAYAAARRCKWAGAPASRVHYGNVGDNSPRDATAGASSAGISSAQATPPSCQRSLLLPHPAVYVASPQVSCKAAMSSPPSEGVEWTLTPAAAPARFVEWISTEVDPYESLLFAPL</sequence>
<feature type="region of interest" description="Disordered" evidence="1">
    <location>
        <begin position="467"/>
        <end position="490"/>
    </location>
</feature>
<comment type="caution">
    <text evidence="2">The sequence shown here is derived from an EMBL/GenBank/DDBJ whole genome shotgun (WGS) entry which is preliminary data.</text>
</comment>
<reference evidence="2 3" key="1">
    <citation type="submission" date="2021-02" db="EMBL/GenBank/DDBJ databases">
        <title>Leishmania (Mundinia) enrietti genome sequencing and assembly.</title>
        <authorList>
            <person name="Almutairi H."/>
            <person name="Gatherer D."/>
        </authorList>
    </citation>
    <scope>NUCLEOTIDE SEQUENCE [LARGE SCALE GENOMIC DNA]</scope>
    <source>
        <strain evidence="2">CUR178</strain>
    </source>
</reference>
<feature type="compositionally biased region" description="Basic and acidic residues" evidence="1">
    <location>
        <begin position="289"/>
        <end position="305"/>
    </location>
</feature>
<accession>A0A836HQU2</accession>
<feature type="region of interest" description="Disordered" evidence="1">
    <location>
        <begin position="859"/>
        <end position="883"/>
    </location>
</feature>
<feature type="compositionally biased region" description="Low complexity" evidence="1">
    <location>
        <begin position="870"/>
        <end position="883"/>
    </location>
</feature>
<feature type="compositionally biased region" description="Polar residues" evidence="1">
    <location>
        <begin position="155"/>
        <end position="171"/>
    </location>
</feature>
<keyword evidence="3" id="KW-1185">Reference proteome</keyword>
<dbReference type="OrthoDB" id="265073at2759"/>
<dbReference type="EMBL" id="JAFHKP010000019">
    <property type="protein sequence ID" value="KAG5481255.1"/>
    <property type="molecule type" value="Genomic_DNA"/>
</dbReference>
<evidence type="ECO:0000313" key="3">
    <source>
        <dbReference type="Proteomes" id="UP000674179"/>
    </source>
</evidence>
<evidence type="ECO:0000313" key="2">
    <source>
        <dbReference type="EMBL" id="KAG5481255.1"/>
    </source>
</evidence>
<name>A0A836HQU2_LEIEN</name>
<feature type="region of interest" description="Disordered" evidence="1">
    <location>
        <begin position="154"/>
        <end position="182"/>
    </location>
</feature>
<protein>
    <submittedName>
        <fullName evidence="2">Uncharacterized protein</fullName>
    </submittedName>
</protein>
<feature type="compositionally biased region" description="Polar residues" evidence="1">
    <location>
        <begin position="363"/>
        <end position="377"/>
    </location>
</feature>
<feature type="region of interest" description="Disordered" evidence="1">
    <location>
        <begin position="36"/>
        <end position="67"/>
    </location>
</feature>
<dbReference type="GeneID" id="94173667"/>